<feature type="compositionally biased region" description="Basic and acidic residues" evidence="12">
    <location>
        <begin position="1646"/>
        <end position="1659"/>
    </location>
</feature>
<dbReference type="InterPro" id="IPR020479">
    <property type="entry name" value="HD_metazoa"/>
</dbReference>
<feature type="region of interest" description="Disordered" evidence="12">
    <location>
        <begin position="1407"/>
        <end position="1457"/>
    </location>
</feature>
<dbReference type="Pfam" id="PF24291">
    <property type="entry name" value="Ig_CFAP65"/>
    <property type="match status" value="1"/>
</dbReference>
<comment type="caution">
    <text evidence="14">The sequence shown here is derived from an EMBL/GenBank/DDBJ whole genome shotgun (WGS) entry which is preliminary data.</text>
</comment>
<dbReference type="GO" id="GO:0003677">
    <property type="term" value="F:DNA binding"/>
    <property type="evidence" value="ECO:0007669"/>
    <property type="project" value="UniProtKB-UniRule"/>
</dbReference>
<proteinExistence type="predicted"/>
<dbReference type="InterPro" id="IPR058536">
    <property type="entry name" value="Ig_CFAP65_4th"/>
</dbReference>
<evidence type="ECO:0000259" key="13">
    <source>
        <dbReference type="PROSITE" id="PS50071"/>
    </source>
</evidence>
<dbReference type="SUPFAM" id="SSF46689">
    <property type="entry name" value="Homeodomain-like"/>
    <property type="match status" value="1"/>
</dbReference>
<dbReference type="Gene3D" id="1.10.10.60">
    <property type="entry name" value="Homeodomain-like"/>
    <property type="match status" value="1"/>
</dbReference>
<keyword evidence="4" id="KW-0282">Flagellum</keyword>
<keyword evidence="3" id="KW-0963">Cytoplasm</keyword>
<name>A0A498N1F1_LABRO</name>
<organism evidence="14 15">
    <name type="scientific">Labeo rohita</name>
    <name type="common">Indian major carp</name>
    <name type="synonym">Cyprinus rohita</name>
    <dbReference type="NCBI Taxonomy" id="84645"/>
    <lineage>
        <taxon>Eukaryota</taxon>
        <taxon>Metazoa</taxon>
        <taxon>Chordata</taxon>
        <taxon>Craniata</taxon>
        <taxon>Vertebrata</taxon>
        <taxon>Euteleostomi</taxon>
        <taxon>Actinopterygii</taxon>
        <taxon>Neopterygii</taxon>
        <taxon>Teleostei</taxon>
        <taxon>Ostariophysi</taxon>
        <taxon>Cypriniformes</taxon>
        <taxon>Cyprinidae</taxon>
        <taxon>Labeoninae</taxon>
        <taxon>Labeonini</taxon>
        <taxon>Labeo</taxon>
    </lineage>
</organism>
<evidence type="ECO:0000256" key="3">
    <source>
        <dbReference type="ARBA" id="ARBA00022490"/>
    </source>
</evidence>
<dbReference type="Pfam" id="PF15812">
    <property type="entry name" value="MREG"/>
    <property type="match status" value="1"/>
</dbReference>
<dbReference type="GO" id="GO:0000981">
    <property type="term" value="F:DNA-binding transcription factor activity, RNA polymerase II-specific"/>
    <property type="evidence" value="ECO:0007669"/>
    <property type="project" value="InterPro"/>
</dbReference>
<dbReference type="Pfam" id="PF24816">
    <property type="entry name" value="Ig_CFAP65__9th"/>
    <property type="match status" value="1"/>
</dbReference>
<dbReference type="SMART" id="SM00389">
    <property type="entry name" value="HOX"/>
    <property type="match status" value="1"/>
</dbReference>
<dbReference type="InterPro" id="IPR008962">
    <property type="entry name" value="PapD-like_sf"/>
</dbReference>
<evidence type="ECO:0000313" key="15">
    <source>
        <dbReference type="Proteomes" id="UP000290572"/>
    </source>
</evidence>
<protein>
    <submittedName>
        <fullName evidence="14">Coiled-coil domain-containing protein 108</fullName>
    </submittedName>
</protein>
<dbReference type="InterPro" id="IPR017970">
    <property type="entry name" value="Homeobox_CS"/>
</dbReference>
<dbReference type="InterPro" id="IPR052614">
    <property type="entry name" value="CFAP65"/>
</dbReference>
<dbReference type="EMBL" id="QBIY01011906">
    <property type="protein sequence ID" value="RXN28038.1"/>
    <property type="molecule type" value="Genomic_DNA"/>
</dbReference>
<dbReference type="PANTHER" id="PTHR46127:SF1">
    <property type="entry name" value="CILIA- AND FLAGELLA-ASSOCIATED PROTEIN 65"/>
    <property type="match status" value="1"/>
</dbReference>
<dbReference type="InterPro" id="IPR009057">
    <property type="entry name" value="Homeodomain-like_sf"/>
</dbReference>
<evidence type="ECO:0000256" key="9">
    <source>
        <dbReference type="ARBA" id="ARBA00023273"/>
    </source>
</evidence>
<dbReference type="STRING" id="84645.A0A498N1F1"/>
<dbReference type="PANTHER" id="PTHR46127">
    <property type="entry name" value="CILIA- AND FLAGELLA-ASSOCIATED PROTEIN 65"/>
    <property type="match status" value="1"/>
</dbReference>
<dbReference type="InterPro" id="IPR053879">
    <property type="entry name" value="HYDIN_VesB_CFA65-like_Ig"/>
</dbReference>
<dbReference type="GO" id="GO:0036126">
    <property type="term" value="C:sperm flagellum"/>
    <property type="evidence" value="ECO:0007669"/>
    <property type="project" value="TreeGrafter"/>
</dbReference>
<evidence type="ECO:0000256" key="6">
    <source>
        <dbReference type="ARBA" id="ARBA00023125"/>
    </source>
</evidence>
<evidence type="ECO:0000256" key="1">
    <source>
        <dbReference type="ARBA" id="ARBA00004230"/>
    </source>
</evidence>
<dbReference type="PROSITE" id="PS00027">
    <property type="entry name" value="HOMEOBOX_1"/>
    <property type="match status" value="1"/>
</dbReference>
<dbReference type="InterPro" id="IPR013783">
    <property type="entry name" value="Ig-like_fold"/>
</dbReference>
<dbReference type="PROSITE" id="PS50071">
    <property type="entry name" value="HOMEOBOX_2"/>
    <property type="match status" value="1"/>
</dbReference>
<dbReference type="InterPro" id="IPR056344">
    <property type="entry name" value="Ig_CFAP65-like_9th"/>
</dbReference>
<evidence type="ECO:0000256" key="12">
    <source>
        <dbReference type="SAM" id="MobiDB-lite"/>
    </source>
</evidence>
<dbReference type="GO" id="GO:0032402">
    <property type="term" value="P:melanosome transport"/>
    <property type="evidence" value="ECO:0007669"/>
    <property type="project" value="InterPro"/>
</dbReference>
<evidence type="ECO:0000256" key="10">
    <source>
        <dbReference type="PROSITE-ProRule" id="PRU00108"/>
    </source>
</evidence>
<dbReference type="Gene3D" id="2.60.40.10">
    <property type="entry name" value="Immunoglobulins"/>
    <property type="match status" value="8"/>
</dbReference>
<dbReference type="Pfam" id="PF22544">
    <property type="entry name" value="HYDIN_VesB_CFA65-like_Ig"/>
    <property type="match status" value="1"/>
</dbReference>
<feature type="DNA-binding region" description="Homeobox" evidence="10">
    <location>
        <begin position="152"/>
        <end position="211"/>
    </location>
</feature>
<feature type="compositionally biased region" description="Low complexity" evidence="12">
    <location>
        <begin position="1629"/>
        <end position="1639"/>
    </location>
</feature>
<feature type="region of interest" description="Disordered" evidence="12">
    <location>
        <begin position="1627"/>
        <end position="1668"/>
    </location>
</feature>
<dbReference type="CDD" id="cd00086">
    <property type="entry name" value="homeodomain"/>
    <property type="match status" value="1"/>
</dbReference>
<dbReference type="PRINTS" id="PR00024">
    <property type="entry name" value="HOMEOBOX"/>
</dbReference>
<keyword evidence="15" id="KW-1185">Reference proteome</keyword>
<keyword evidence="6 10" id="KW-0238">DNA-binding</keyword>
<dbReference type="Proteomes" id="UP000290572">
    <property type="component" value="Unassembled WGS sequence"/>
</dbReference>
<evidence type="ECO:0000256" key="8">
    <source>
        <dbReference type="ARBA" id="ARBA00023242"/>
    </source>
</evidence>
<dbReference type="GO" id="GO:0007288">
    <property type="term" value="P:sperm axoneme assembly"/>
    <property type="evidence" value="ECO:0007669"/>
    <property type="project" value="TreeGrafter"/>
</dbReference>
<evidence type="ECO:0000313" key="14">
    <source>
        <dbReference type="EMBL" id="RXN28038.1"/>
    </source>
</evidence>
<feature type="compositionally biased region" description="Polar residues" evidence="12">
    <location>
        <begin position="1407"/>
        <end position="1427"/>
    </location>
</feature>
<dbReference type="Pfam" id="PF24507">
    <property type="entry name" value="Ig_CFAP65_4th"/>
    <property type="match status" value="1"/>
</dbReference>
<dbReference type="InterPro" id="IPR031638">
    <property type="entry name" value="Melanoregulin"/>
</dbReference>
<dbReference type="Pfam" id="PF25249">
    <property type="entry name" value="Ig_CFAP65_7th"/>
    <property type="match status" value="1"/>
</dbReference>
<dbReference type="FunFam" id="1.10.10.60:FF:000357">
    <property type="entry name" value="Motor neuron and pancreas homeobox 1"/>
    <property type="match status" value="1"/>
</dbReference>
<evidence type="ECO:0000256" key="4">
    <source>
        <dbReference type="ARBA" id="ARBA00022846"/>
    </source>
</evidence>
<feature type="domain" description="Homeobox" evidence="13">
    <location>
        <begin position="150"/>
        <end position="210"/>
    </location>
</feature>
<dbReference type="Pfam" id="PF00046">
    <property type="entry name" value="Homeodomain"/>
    <property type="match status" value="1"/>
</dbReference>
<dbReference type="SUPFAM" id="SSF49354">
    <property type="entry name" value="PapD-like"/>
    <property type="match status" value="1"/>
</dbReference>
<evidence type="ECO:0000256" key="7">
    <source>
        <dbReference type="ARBA" id="ARBA00023155"/>
    </source>
</evidence>
<dbReference type="GO" id="GO:0042470">
    <property type="term" value="C:melanosome"/>
    <property type="evidence" value="ECO:0007669"/>
    <property type="project" value="InterPro"/>
</dbReference>
<dbReference type="GO" id="GO:0005634">
    <property type="term" value="C:nucleus"/>
    <property type="evidence" value="ECO:0007669"/>
    <property type="project" value="UniProtKB-SubCell"/>
</dbReference>
<dbReference type="InterPro" id="IPR057470">
    <property type="entry name" value="Ig_CFAP65_7th"/>
</dbReference>
<evidence type="ECO:0000256" key="5">
    <source>
        <dbReference type="ARBA" id="ARBA00023069"/>
    </source>
</evidence>
<comment type="subcellular location">
    <subcellularLocation>
        <location evidence="1">Cell projection</location>
        <location evidence="1">Cilium</location>
        <location evidence="1">Flagellum</location>
    </subcellularLocation>
    <subcellularLocation>
        <location evidence="2">Cytoplasm</location>
    </subcellularLocation>
    <subcellularLocation>
        <location evidence="10 11">Nucleus</location>
    </subcellularLocation>
</comment>
<accession>A0A498N1F1</accession>
<keyword evidence="8 10" id="KW-0539">Nucleus</keyword>
<dbReference type="InterPro" id="IPR056305">
    <property type="entry name" value="Ig_CFAP65_10th"/>
</dbReference>
<keyword evidence="5" id="KW-0969">Cilium</keyword>
<gene>
    <name evidence="14" type="ORF">ROHU_019543</name>
</gene>
<evidence type="ECO:0000256" key="11">
    <source>
        <dbReference type="RuleBase" id="RU000682"/>
    </source>
</evidence>
<keyword evidence="9" id="KW-0966">Cell projection</keyword>
<evidence type="ECO:0000256" key="2">
    <source>
        <dbReference type="ARBA" id="ARBA00004496"/>
    </source>
</evidence>
<sequence>MDKSKNFRIDALLSESSQRIVREDSPGLCNDGSDIEPVICKRTENSPPRGFQLQTGVIPKPGMLNISHPGLTSLSQGSMPGMYPSPMYSITALGAQHPTFAYSGFPQPYPEHLKAAAVAGSFPLEHWLRAGLIMPRLADYSGAPQSGLIGKCRRPRTAFTSQQLLELENQFKLNKYLSRPKRFEVATSLMLTETQVKIWFQNRRMKWKRSRKAKEQAAQLETDGCAMLTDHPVNPLSSGIPFGVTHNPHRKCEYADTIEFQSKEGSFHVSLRAVIPHHALEVPDAVMLPPCAAQHSSQTSFVFRNSSKLQTEFKWFVDPPFQLSPENGQLKPGEECRVTVEFKPQQALVYQAEACCAFGDDGENSCTVLLRGLCKYPHLQISSSGQEEGCKVLEFGSVAVGDSLERHFEIYNLSTVSTTFSLSWLRRPALMDSVFCCEVREGKIAPNSVLKVPICFSPLTVDSISVDYLSLTCPGAVGKDLLKVSGTCIGPIVSLNTSVLDFGCVEEGTEVTHNVQIINSSEVLAHYQFDVDTGSHNVFRIDKPCGSLPGSSKITLCVKFCPHQPIAYLKTVTCLLLHREPLFLDLIGTCHSEQSKPAVLNSMHLSIYRMNLLRGLTCYPPDILSALLDEHKLKLDDSGALLIQEFPEEDIDNSTPLFNPRSLLEEYFHVNSAPEVETELDDTSNPSKFPTPHVTVQPSELLFYDGPASKSVSITNHTKGKICLMWTHGADSPFSISPLSCELGPLKSTAFRVTYSPNQQNVFHAAQLECFSFYKVLRDHRNVEDRTLCPPWCLTVRASGHSFQPGKEHFIPKFSLQHPKVVFPPLKQVSYRSILLQNTGDLPLIFRLDPEECPSVCVLPPSGLVPPGSHQILTFRCTPSPDHPAKKLSMSMEGDGNLFFQPTAVGSCSERTLRVKNMSRVPVEFKWRLCGSDQRVLTVPPDTDTLQPNELKVQKWSFAPIEEMTYNMKPSLTFWPVQMPQCKKSRLTIKAVGLASKGSLQAEHPVIDLGEVLVGSSMLDFSFSAATLGSDPSSILLLFKNPGSIPVEWSFLLPEDQQIELEYWAESGDFSPSEFHLMKIQDHRLFSISPRSGKLLPGQQRTVQFTYRHDFVGTDRLPVLLKLSHGREILLNFIGVTVERDRRYIHLSSNRHIFSPVAIGGFSPPKQVFELYNGGPLPLRYHIDTTPLEELMEENFSHPVLQCLNPGGEVEPGDTALVEWIFSPLEAKTYSVDVPIHVVEGDSMFVTFEGQGFDERESEPIQIQDGRITVPCTQRIPVPGQVVFLSEERVCFGDIPVGSRSTRILFLTNVSHTDQVLYKWNGASAECQQTVKIHPESGRLAPEESVLCILTIQASGSPAFYQQDLICEITVVKQLAQYHRDLRQWKEETERQKYEFTITEKDLKPTNQLDKCSQTLPPIRSSDQAENGPSVRPSRAEQRAQQQTGQERRRCPEPPRPAILHLGVTARSHSLMEYQTHFPTQFKTHYINRSLLDEPQFQQSLVEGDNEQVPYFTQLRPAPVLPTQTQPGSPAGNQNPVEMSSVTCVTPAETYTRNCSTADRPKSECDQESLKEVQEEIKVKVQESIRRLPEFYDLVEDILLNTLQNLMTEAFLGELVLTTRPRIIALPPSSSRTSMSSGSETAVAHELQDSRSGPEKEGRTWSSTQTSICTTEGESDAELHAFIKMRNKVDKDTEEWEKLNYDIHTLKYARKEVCTRWKKILLQLGYQREADSLLTVNRQTILSDWDNVEKARELLRLLSEETGLFPRGLSNSERYVFVMDRLVSLDSAEDFVRLAKEKYPRIES</sequence>
<dbReference type="InterPro" id="IPR001356">
    <property type="entry name" value="HD"/>
</dbReference>
<keyword evidence="7 10" id="KW-0371">Homeobox</keyword>
<reference evidence="14 15" key="1">
    <citation type="submission" date="2018-03" db="EMBL/GenBank/DDBJ databases">
        <title>Draft genome sequence of Rohu Carp (Labeo rohita).</title>
        <authorList>
            <person name="Das P."/>
            <person name="Kushwaha B."/>
            <person name="Joshi C.G."/>
            <person name="Kumar D."/>
            <person name="Nagpure N.S."/>
            <person name="Sahoo L."/>
            <person name="Das S.P."/>
            <person name="Bit A."/>
            <person name="Patnaik S."/>
            <person name="Meher P.K."/>
            <person name="Jayasankar P."/>
            <person name="Koringa P.G."/>
            <person name="Patel N.V."/>
            <person name="Hinsu A.T."/>
            <person name="Kumar R."/>
            <person name="Pandey M."/>
            <person name="Agarwal S."/>
            <person name="Srivastava S."/>
            <person name="Singh M."/>
            <person name="Iquebal M.A."/>
            <person name="Jaiswal S."/>
            <person name="Angadi U.B."/>
            <person name="Kumar N."/>
            <person name="Raza M."/>
            <person name="Shah T.M."/>
            <person name="Rai A."/>
            <person name="Jena J.K."/>
        </authorList>
    </citation>
    <scope>NUCLEOTIDE SEQUENCE [LARGE SCALE GENOMIC DNA]</scope>
    <source>
        <strain evidence="14">DASCIFA01</strain>
        <tissue evidence="14">Testis</tissue>
    </source>
</reference>